<feature type="non-terminal residue" evidence="10">
    <location>
        <position position="655"/>
    </location>
</feature>
<evidence type="ECO:0000256" key="2">
    <source>
        <dbReference type="ARBA" id="ARBA00022737"/>
    </source>
</evidence>
<dbReference type="AlphaFoldDB" id="A0A5J5DF23"/>
<evidence type="ECO:0000256" key="3">
    <source>
        <dbReference type="ARBA" id="ARBA00023015"/>
    </source>
</evidence>
<evidence type="ECO:0000256" key="7">
    <source>
        <dbReference type="PROSITE-ProRule" id="PRU00023"/>
    </source>
</evidence>
<dbReference type="InterPro" id="IPR036770">
    <property type="entry name" value="Ankyrin_rpt-contain_sf"/>
</dbReference>
<accession>A0A5J5DF23</accession>
<comment type="caution">
    <text evidence="10">The sequence shown here is derived from an EMBL/GenBank/DDBJ whole genome shotgun (WGS) entry which is preliminary data.</text>
</comment>
<gene>
    <name evidence="10" type="ORF">FQN60_017288</name>
</gene>
<proteinExistence type="predicted"/>
<keyword evidence="4 7" id="KW-0040">ANK repeat</keyword>
<dbReference type="InterPro" id="IPR002110">
    <property type="entry name" value="Ankyrin_rpt"/>
</dbReference>
<reference evidence="10 11" key="1">
    <citation type="submission" date="2019-08" db="EMBL/GenBank/DDBJ databases">
        <title>A chromosome-level genome assembly, high-density linkage maps, and genome scans reveal the genomic architecture of hybrid incompatibilities underlying speciation via character displacement in darters (Percidae: Etheostominae).</title>
        <authorList>
            <person name="Moran R.L."/>
            <person name="Catchen J.M."/>
            <person name="Fuller R.C."/>
        </authorList>
    </citation>
    <scope>NUCLEOTIDE SEQUENCE [LARGE SCALE GENOMIC DNA]</scope>
    <source>
        <strain evidence="10">EspeVRDwgs_2016</strain>
        <tissue evidence="10">Muscle</tissue>
    </source>
</reference>
<comment type="subcellular location">
    <subcellularLocation>
        <location evidence="1">Nucleus</location>
    </subcellularLocation>
</comment>
<dbReference type="GO" id="GO:0000976">
    <property type="term" value="F:transcription cis-regulatory region binding"/>
    <property type="evidence" value="ECO:0007669"/>
    <property type="project" value="TreeGrafter"/>
</dbReference>
<name>A0A5J5DF23_9PERO</name>
<keyword evidence="2" id="KW-0677">Repeat</keyword>
<dbReference type="GO" id="GO:0005634">
    <property type="term" value="C:nucleus"/>
    <property type="evidence" value="ECO:0007669"/>
    <property type="project" value="UniProtKB-SubCell"/>
</dbReference>
<dbReference type="InterPro" id="IPR050663">
    <property type="entry name" value="Ankyrin-SOCS_Box"/>
</dbReference>
<dbReference type="Gene3D" id="1.25.40.20">
    <property type="entry name" value="Ankyrin repeat-containing domain"/>
    <property type="match status" value="1"/>
</dbReference>
<feature type="region of interest" description="Disordered" evidence="9">
    <location>
        <begin position="469"/>
        <end position="488"/>
    </location>
</feature>
<dbReference type="PROSITE" id="PS50297">
    <property type="entry name" value="ANK_REP_REGION"/>
    <property type="match status" value="2"/>
</dbReference>
<dbReference type="GO" id="GO:0045944">
    <property type="term" value="P:positive regulation of transcription by RNA polymerase II"/>
    <property type="evidence" value="ECO:0007669"/>
    <property type="project" value="TreeGrafter"/>
</dbReference>
<dbReference type="PANTHER" id="PTHR24193">
    <property type="entry name" value="ANKYRIN REPEAT PROTEIN"/>
    <property type="match status" value="1"/>
</dbReference>
<evidence type="ECO:0000256" key="4">
    <source>
        <dbReference type="ARBA" id="ARBA00023043"/>
    </source>
</evidence>
<dbReference type="Pfam" id="PF12796">
    <property type="entry name" value="Ank_2"/>
    <property type="match status" value="1"/>
</dbReference>
<dbReference type="PANTHER" id="PTHR24193:SF86">
    <property type="entry name" value="GA-BINDING PROTEIN SUBUNIT BETA-2"/>
    <property type="match status" value="1"/>
</dbReference>
<feature type="coiled-coil region" evidence="8">
    <location>
        <begin position="287"/>
        <end position="335"/>
    </location>
</feature>
<keyword evidence="11" id="KW-1185">Reference proteome</keyword>
<dbReference type="EMBL" id="VOFY01000006">
    <property type="protein sequence ID" value="KAA8591914.1"/>
    <property type="molecule type" value="Genomic_DNA"/>
</dbReference>
<evidence type="ECO:0000256" key="1">
    <source>
        <dbReference type="ARBA" id="ARBA00004123"/>
    </source>
</evidence>
<evidence type="ECO:0000256" key="9">
    <source>
        <dbReference type="SAM" id="MobiDB-lite"/>
    </source>
</evidence>
<keyword evidence="6" id="KW-0539">Nucleus</keyword>
<evidence type="ECO:0000256" key="5">
    <source>
        <dbReference type="ARBA" id="ARBA00023163"/>
    </source>
</evidence>
<dbReference type="Pfam" id="PF00023">
    <property type="entry name" value="Ank"/>
    <property type="match status" value="1"/>
</dbReference>
<dbReference type="PRINTS" id="PR01415">
    <property type="entry name" value="ANKYRIN"/>
</dbReference>
<organism evidence="10 11">
    <name type="scientific">Etheostoma spectabile</name>
    <name type="common">orangethroat darter</name>
    <dbReference type="NCBI Taxonomy" id="54343"/>
    <lineage>
        <taxon>Eukaryota</taxon>
        <taxon>Metazoa</taxon>
        <taxon>Chordata</taxon>
        <taxon>Craniata</taxon>
        <taxon>Vertebrata</taxon>
        <taxon>Euteleostomi</taxon>
        <taxon>Actinopterygii</taxon>
        <taxon>Neopterygii</taxon>
        <taxon>Teleostei</taxon>
        <taxon>Neoteleostei</taxon>
        <taxon>Acanthomorphata</taxon>
        <taxon>Eupercaria</taxon>
        <taxon>Perciformes</taxon>
        <taxon>Percoidei</taxon>
        <taxon>Percidae</taxon>
        <taxon>Etheostomatinae</taxon>
        <taxon>Etheostoma</taxon>
    </lineage>
</organism>
<dbReference type="Proteomes" id="UP000327493">
    <property type="component" value="Chromosome 6"/>
</dbReference>
<dbReference type="FunFam" id="1.25.40.20:FF:000025">
    <property type="entry name" value="GA-binding protein subunit beta-1 isoform X1"/>
    <property type="match status" value="1"/>
</dbReference>
<keyword evidence="5" id="KW-0804">Transcription</keyword>
<dbReference type="PROSITE" id="PS50088">
    <property type="entry name" value="ANK_REPEAT"/>
    <property type="match status" value="2"/>
</dbReference>
<dbReference type="SUPFAM" id="SSF48403">
    <property type="entry name" value="Ankyrin repeat"/>
    <property type="match status" value="1"/>
</dbReference>
<sequence length="655" mass="71931">MSLVHLGQQLLEAVRSGQDDDVKALMANGAPFTTDWLGSSPLHFAAQYGHHSTAEVLLRAGVSRDARTKVDKTPLHIAASEGHSTINGANINAKDMLKMTALHWAAQHGHREVAELLLRHGADLHCLSKFDKTPFDIAMDTSNTELMILLQVDGRRDGMQNQVNIDPESHYIIRDGGLVNLSDLVTATKTSAGKSEDVIAAESVEATFQHVVGDGGQRVITIVTDQHGNMQPASLGQQYIFTLQGQQMVALPAGTITEEVVVEDPQQATPKRKRSTDLSANHVGLKDKKVKESREQLQRQLQEANLKAEGYQQQLLQKEQEAEQYRLKLEQAIATSKNSINNAITATAITINNNPTAKQQQEEEEEEVMVEEQLETTQEAATKEGERQNLEEGEEVIFLPEDEILVNERELEVEVDGREETHKASPRQIGQGVKVMHAQGSSDDAVIERVLLGVVCPVGRGHAAVGVQQDAEAAHDEQGQEDEEQQHKDEGGLLLQRQAKRLLYANGLSAPGGRDSPQRGQRVTVQSTLGGKLSLHNVPCLHPNAVQRFHLLEASKDCRKSQCSDEDFPHHQSVATGCQYVATDLLQQRQPPPSSIFPQRRPVCLRNQWLWLITVDWEEAPRTGCAGGFPAGSNRTAMESRPAQGEEVVAVVLVG</sequence>
<keyword evidence="3" id="KW-0805">Transcription regulation</keyword>
<evidence type="ECO:0000256" key="8">
    <source>
        <dbReference type="SAM" id="Coils"/>
    </source>
</evidence>
<feature type="repeat" description="ANK" evidence="7">
    <location>
        <begin position="97"/>
        <end position="129"/>
    </location>
</feature>
<evidence type="ECO:0000313" key="10">
    <source>
        <dbReference type="EMBL" id="KAA8591914.1"/>
    </source>
</evidence>
<keyword evidence="8" id="KW-0175">Coiled coil</keyword>
<dbReference type="SMART" id="SM00248">
    <property type="entry name" value="ANK"/>
    <property type="match status" value="3"/>
</dbReference>
<feature type="repeat" description="ANK" evidence="7">
    <location>
        <begin position="37"/>
        <end position="69"/>
    </location>
</feature>
<evidence type="ECO:0000256" key="6">
    <source>
        <dbReference type="ARBA" id="ARBA00023242"/>
    </source>
</evidence>
<protein>
    <submittedName>
        <fullName evidence="10">Uncharacterized protein</fullName>
    </submittedName>
</protein>
<evidence type="ECO:0000313" key="11">
    <source>
        <dbReference type="Proteomes" id="UP000327493"/>
    </source>
</evidence>